<dbReference type="KEGG" id="bgv:CAL12_14780"/>
<dbReference type="InterPro" id="IPR011711">
    <property type="entry name" value="GntR_C"/>
</dbReference>
<dbReference type="Pfam" id="PF00392">
    <property type="entry name" value="GntR"/>
    <property type="match status" value="1"/>
</dbReference>
<dbReference type="RefSeq" id="WP_086065180.1">
    <property type="nucleotide sequence ID" value="NZ_CP021108.1"/>
</dbReference>
<gene>
    <name evidence="5" type="ORF">CAL12_14780</name>
</gene>
<dbReference type="SMART" id="SM00345">
    <property type="entry name" value="HTH_GNTR"/>
    <property type="match status" value="1"/>
</dbReference>
<dbReference type="PROSITE" id="PS50949">
    <property type="entry name" value="HTH_GNTR"/>
    <property type="match status" value="1"/>
</dbReference>
<dbReference type="Proteomes" id="UP000194151">
    <property type="component" value="Chromosome"/>
</dbReference>
<dbReference type="PANTHER" id="PTHR43537">
    <property type="entry name" value="TRANSCRIPTIONAL REGULATOR, GNTR FAMILY"/>
    <property type="match status" value="1"/>
</dbReference>
<dbReference type="GO" id="GO:0003700">
    <property type="term" value="F:DNA-binding transcription factor activity"/>
    <property type="evidence" value="ECO:0007669"/>
    <property type="project" value="InterPro"/>
</dbReference>
<dbReference type="OrthoDB" id="7003764at2"/>
<dbReference type="SMART" id="SM00895">
    <property type="entry name" value="FCD"/>
    <property type="match status" value="1"/>
</dbReference>
<dbReference type="AlphaFoldDB" id="A0A1W6YN31"/>
<dbReference type="InterPro" id="IPR036388">
    <property type="entry name" value="WH-like_DNA-bd_sf"/>
</dbReference>
<keyword evidence="1" id="KW-0805">Transcription regulation</keyword>
<dbReference type="InterPro" id="IPR000524">
    <property type="entry name" value="Tscrpt_reg_HTH_GntR"/>
</dbReference>
<dbReference type="InterPro" id="IPR036390">
    <property type="entry name" value="WH_DNA-bd_sf"/>
</dbReference>
<proteinExistence type="predicted"/>
<organism evidence="5 6">
    <name type="scientific">Bordetella genomosp. 8</name>
    <dbReference type="NCBI Taxonomy" id="1416806"/>
    <lineage>
        <taxon>Bacteria</taxon>
        <taxon>Pseudomonadati</taxon>
        <taxon>Pseudomonadota</taxon>
        <taxon>Betaproteobacteria</taxon>
        <taxon>Burkholderiales</taxon>
        <taxon>Alcaligenaceae</taxon>
        <taxon>Bordetella</taxon>
    </lineage>
</organism>
<dbReference type="STRING" id="1416806.CAL12_14780"/>
<evidence type="ECO:0000256" key="3">
    <source>
        <dbReference type="ARBA" id="ARBA00023163"/>
    </source>
</evidence>
<sequence length="244" mass="26830">MSPVKAAGAASGQARTPVKPATLQPIERETLWDRAYAALREALLSGRYEPGHRILLRDVAAELGISLTPVRDAVNHLVAERILRRGTGGQGGGAVVPEVDATQLHQLLIMRAELEGRAAYEAAAHATPEDIATLRGLLADMKRLIDVDGHQGYLEVHRRFHFHIYALSGMDIIEDAIETLWLRCGPVLNLVLPEYVPYLKRMDYHAEAVEALARNDADATARAIRCDILEAGHYIQALLRRGQA</sequence>
<reference evidence="5 6" key="1">
    <citation type="submission" date="2017-05" db="EMBL/GenBank/DDBJ databases">
        <title>Complete and WGS of Bordetella genogroups.</title>
        <authorList>
            <person name="Spilker T."/>
            <person name="LiPuma J."/>
        </authorList>
    </citation>
    <scope>NUCLEOTIDE SEQUENCE [LARGE SCALE GENOMIC DNA]</scope>
    <source>
        <strain evidence="5 6">AU19157</strain>
    </source>
</reference>
<dbReference type="SUPFAM" id="SSF46785">
    <property type="entry name" value="Winged helix' DNA-binding domain"/>
    <property type="match status" value="1"/>
</dbReference>
<evidence type="ECO:0000256" key="2">
    <source>
        <dbReference type="ARBA" id="ARBA00023125"/>
    </source>
</evidence>
<protein>
    <submittedName>
        <fullName evidence="5">GntR family transcriptional regulator</fullName>
    </submittedName>
</protein>
<evidence type="ECO:0000256" key="1">
    <source>
        <dbReference type="ARBA" id="ARBA00023015"/>
    </source>
</evidence>
<dbReference type="Pfam" id="PF07729">
    <property type="entry name" value="FCD"/>
    <property type="match status" value="1"/>
</dbReference>
<evidence type="ECO:0000313" key="6">
    <source>
        <dbReference type="Proteomes" id="UP000194151"/>
    </source>
</evidence>
<keyword evidence="2" id="KW-0238">DNA-binding</keyword>
<dbReference type="SUPFAM" id="SSF48008">
    <property type="entry name" value="GntR ligand-binding domain-like"/>
    <property type="match status" value="1"/>
</dbReference>
<keyword evidence="3" id="KW-0804">Transcription</keyword>
<dbReference type="GO" id="GO:0003677">
    <property type="term" value="F:DNA binding"/>
    <property type="evidence" value="ECO:0007669"/>
    <property type="project" value="UniProtKB-KW"/>
</dbReference>
<dbReference type="InterPro" id="IPR008920">
    <property type="entry name" value="TF_FadR/GntR_C"/>
</dbReference>
<dbReference type="EMBL" id="CP021108">
    <property type="protein sequence ID" value="ARP81953.1"/>
    <property type="molecule type" value="Genomic_DNA"/>
</dbReference>
<feature type="domain" description="HTH gntR-type" evidence="4">
    <location>
        <begin position="29"/>
        <end position="99"/>
    </location>
</feature>
<dbReference type="Gene3D" id="1.20.120.530">
    <property type="entry name" value="GntR ligand-binding domain-like"/>
    <property type="match status" value="1"/>
</dbReference>
<dbReference type="PANTHER" id="PTHR43537:SF39">
    <property type="entry name" value="HTH-TYPE TRANSCRIPTIONAL REGULATOR MCBR"/>
    <property type="match status" value="1"/>
</dbReference>
<evidence type="ECO:0000259" key="4">
    <source>
        <dbReference type="PROSITE" id="PS50949"/>
    </source>
</evidence>
<keyword evidence="6" id="KW-1185">Reference proteome</keyword>
<name>A0A1W6YN31_9BORD</name>
<accession>A0A1W6YN31</accession>
<evidence type="ECO:0000313" key="5">
    <source>
        <dbReference type="EMBL" id="ARP81953.1"/>
    </source>
</evidence>
<dbReference type="Gene3D" id="1.10.10.10">
    <property type="entry name" value="Winged helix-like DNA-binding domain superfamily/Winged helix DNA-binding domain"/>
    <property type="match status" value="1"/>
</dbReference>